<dbReference type="InterPro" id="IPR038732">
    <property type="entry name" value="HpyO/CreE_NAD-binding"/>
</dbReference>
<dbReference type="PANTHER" id="PTHR43539:SF91">
    <property type="entry name" value="FAD-DEPENDENT URATE HYDROXYLASE"/>
    <property type="match status" value="1"/>
</dbReference>
<organism evidence="3 4">
    <name type="scientific">Cohnella lubricantis</name>
    <dbReference type="NCBI Taxonomy" id="2163172"/>
    <lineage>
        <taxon>Bacteria</taxon>
        <taxon>Bacillati</taxon>
        <taxon>Bacillota</taxon>
        <taxon>Bacilli</taxon>
        <taxon>Bacillales</taxon>
        <taxon>Paenibacillaceae</taxon>
        <taxon>Cohnella</taxon>
    </lineage>
</organism>
<keyword evidence="4" id="KW-1185">Reference proteome</keyword>
<protein>
    <submittedName>
        <fullName evidence="3">NAD(P)/FAD-dependent oxidoreductase</fullName>
    </submittedName>
</protein>
<accession>A0A841TBL9</accession>
<dbReference type="EMBL" id="JACJVN010000058">
    <property type="protein sequence ID" value="MBB6678694.1"/>
    <property type="molecule type" value="Genomic_DNA"/>
</dbReference>
<evidence type="ECO:0000313" key="4">
    <source>
        <dbReference type="Proteomes" id="UP000574133"/>
    </source>
</evidence>
<feature type="domain" description="FAD-dependent urate hydroxylase HpyO/Asp monooxygenase CreE-like FAD/NAD(P)-binding" evidence="2">
    <location>
        <begin position="39"/>
        <end position="184"/>
    </location>
</feature>
<dbReference type="Pfam" id="PF13454">
    <property type="entry name" value="NAD_binding_9"/>
    <property type="match status" value="1"/>
</dbReference>
<reference evidence="3 4" key="1">
    <citation type="submission" date="2020-08" db="EMBL/GenBank/DDBJ databases">
        <title>Cohnella phylogeny.</title>
        <authorList>
            <person name="Dunlap C."/>
        </authorList>
    </citation>
    <scope>NUCLEOTIDE SEQUENCE [LARGE SCALE GENOMIC DNA]</scope>
    <source>
        <strain evidence="3 4">DSM 103658</strain>
    </source>
</reference>
<dbReference type="Gene3D" id="3.50.50.60">
    <property type="entry name" value="FAD/NAD(P)-binding domain"/>
    <property type="match status" value="1"/>
</dbReference>
<dbReference type="GO" id="GO:0004497">
    <property type="term" value="F:monooxygenase activity"/>
    <property type="evidence" value="ECO:0007669"/>
    <property type="project" value="TreeGrafter"/>
</dbReference>
<dbReference type="RefSeq" id="WP_185179962.1">
    <property type="nucleotide sequence ID" value="NZ_CBCSEP010000011.1"/>
</dbReference>
<sequence>MSLQALNERVKTDLKYLAFGGPNWVRPLQHEEGHVYDVAVIGGGQSGLGIAFGLLRERVSNILVIDENPQGLEGPWETYARMATLRTPKHLTSIDLGIPSLTFRSWWEAQYGLQGWEAIDKIPRGDWMDYLRWYREVLYLPVVNETKLKLIEPMNQRIHRLHLEGAGAPSETVLARKVVLATGIQGGGEWHVPPLIADRLPNTLYAHTSQMIDFKPLKGRKVAILGGGASAFDNANYALTQGVAEAHVFVRRRELPRINPIRQMESSGMIERYAALSDAEKYEAMAYFFKHNQPPTNDTFTRASAWPGFRLHLGAPWLDVEAVEEGAVVTTPQGKYLFDFLISSTGLLTDPALRPELKLVESHIARWADVYQAPEELANPLLDAHPYLSPGFAFTSRDEEGERQLHGLFSFNYSALISCGLSASALSGMRFAIPKLVSAIADQLFLDDREHILGSFLAYDEPEFVGDWPRTEAGDIQ</sequence>
<dbReference type="InterPro" id="IPR050982">
    <property type="entry name" value="Auxin_biosynth/cation_transpt"/>
</dbReference>
<dbReference type="Proteomes" id="UP000574133">
    <property type="component" value="Unassembled WGS sequence"/>
</dbReference>
<keyword evidence="1" id="KW-0560">Oxidoreductase</keyword>
<dbReference type="InterPro" id="IPR036188">
    <property type="entry name" value="FAD/NAD-bd_sf"/>
</dbReference>
<gene>
    <name evidence="3" type="ORF">H4Q31_15495</name>
</gene>
<dbReference type="PANTHER" id="PTHR43539">
    <property type="entry name" value="FLAVIN-BINDING MONOOXYGENASE-LIKE PROTEIN (AFU_ORTHOLOGUE AFUA_4G09220)"/>
    <property type="match status" value="1"/>
</dbReference>
<evidence type="ECO:0000259" key="2">
    <source>
        <dbReference type="Pfam" id="PF13454"/>
    </source>
</evidence>
<dbReference type="SUPFAM" id="SSF51905">
    <property type="entry name" value="FAD/NAD(P)-binding domain"/>
    <property type="match status" value="1"/>
</dbReference>
<dbReference type="AlphaFoldDB" id="A0A841TBL9"/>
<evidence type="ECO:0000313" key="3">
    <source>
        <dbReference type="EMBL" id="MBB6678694.1"/>
    </source>
</evidence>
<evidence type="ECO:0000256" key="1">
    <source>
        <dbReference type="ARBA" id="ARBA00023002"/>
    </source>
</evidence>
<name>A0A841TBL9_9BACL</name>
<dbReference type="GO" id="GO:0050660">
    <property type="term" value="F:flavin adenine dinucleotide binding"/>
    <property type="evidence" value="ECO:0007669"/>
    <property type="project" value="TreeGrafter"/>
</dbReference>
<proteinExistence type="predicted"/>
<comment type="caution">
    <text evidence="3">The sequence shown here is derived from an EMBL/GenBank/DDBJ whole genome shotgun (WGS) entry which is preliminary data.</text>
</comment>